<reference evidence="2" key="1">
    <citation type="submission" date="2016-11" db="EMBL/GenBank/DDBJ databases">
        <authorList>
            <person name="Varghese N."/>
            <person name="Submissions S."/>
        </authorList>
    </citation>
    <scope>NUCLEOTIDE SEQUENCE [LARGE SCALE GENOMIC DNA]</scope>
    <source>
        <strain evidence="2">DSM 24786</strain>
    </source>
</reference>
<evidence type="ECO:0000313" key="1">
    <source>
        <dbReference type="EMBL" id="SFW60945.1"/>
    </source>
</evidence>
<proteinExistence type="predicted"/>
<dbReference type="RefSeq" id="WP_072304413.1">
    <property type="nucleotide sequence ID" value="NZ_FPIY01000004.1"/>
</dbReference>
<protein>
    <recommendedName>
        <fullName evidence="3">Tellurite resistance protein TerB</fullName>
    </recommendedName>
</protein>
<dbReference type="Gene3D" id="1.10.3680.10">
    <property type="entry name" value="TerB-like"/>
    <property type="match status" value="1"/>
</dbReference>
<dbReference type="OrthoDB" id="981083at2"/>
<dbReference type="CDD" id="cd07177">
    <property type="entry name" value="terB_like"/>
    <property type="match status" value="1"/>
</dbReference>
<dbReference type="AlphaFoldDB" id="A0A1K1QMR5"/>
<accession>A0A1K1QMR5</accession>
<dbReference type="EMBL" id="FPIY01000004">
    <property type="protein sequence ID" value="SFW60945.1"/>
    <property type="molecule type" value="Genomic_DNA"/>
</dbReference>
<dbReference type="InterPro" id="IPR029024">
    <property type="entry name" value="TerB-like"/>
</dbReference>
<dbReference type="STRING" id="76595.SAMN05660313_02790"/>
<evidence type="ECO:0000313" key="2">
    <source>
        <dbReference type="Proteomes" id="UP000183257"/>
    </source>
</evidence>
<organism evidence="1 2">
    <name type="scientific">Cellulophaga fucicola</name>
    <dbReference type="NCBI Taxonomy" id="76595"/>
    <lineage>
        <taxon>Bacteria</taxon>
        <taxon>Pseudomonadati</taxon>
        <taxon>Bacteroidota</taxon>
        <taxon>Flavobacteriia</taxon>
        <taxon>Flavobacteriales</taxon>
        <taxon>Flavobacteriaceae</taxon>
        <taxon>Cellulophaga</taxon>
    </lineage>
</organism>
<sequence>MSFVDLYGNSEHRKNVAHFASIASLASIDGEINEAEKVVLDRFARKLDITETEYKEIMKNPGKYPIDPPTSLDRRLERMFDLFKIIFADHDIDDDERQLIKKYAIGLGYSNDSADIVISRSIVIFSGKLDFEDYAMLVRK</sequence>
<keyword evidence="2" id="KW-1185">Reference proteome</keyword>
<evidence type="ECO:0008006" key="3">
    <source>
        <dbReference type="Google" id="ProtNLM"/>
    </source>
</evidence>
<name>A0A1K1QMR5_9FLAO</name>
<gene>
    <name evidence="1" type="ORF">SAMN05660313_02790</name>
</gene>
<dbReference type="SUPFAM" id="SSF158682">
    <property type="entry name" value="TerB-like"/>
    <property type="match status" value="1"/>
</dbReference>
<dbReference type="Proteomes" id="UP000183257">
    <property type="component" value="Unassembled WGS sequence"/>
</dbReference>